<dbReference type="GO" id="GO:0048488">
    <property type="term" value="P:synaptic vesicle endocytosis"/>
    <property type="evidence" value="ECO:0007669"/>
    <property type="project" value="TreeGrafter"/>
</dbReference>
<dbReference type="EMBL" id="KL367615">
    <property type="protein sequence ID" value="KFD61672.1"/>
    <property type="molecule type" value="Genomic_DNA"/>
</dbReference>
<dbReference type="InterPro" id="IPR002013">
    <property type="entry name" value="SAC_dom"/>
</dbReference>
<dbReference type="GO" id="GO:0046856">
    <property type="term" value="P:phosphatidylinositol dephosphorylation"/>
    <property type="evidence" value="ECO:0007669"/>
    <property type="project" value="InterPro"/>
</dbReference>
<evidence type="ECO:0000313" key="7">
    <source>
        <dbReference type="EMBL" id="KFD61672.1"/>
    </source>
</evidence>
<dbReference type="InterPro" id="IPR012677">
    <property type="entry name" value="Nucleotide-bd_a/b_plait_sf"/>
</dbReference>
<evidence type="ECO:0000256" key="3">
    <source>
        <dbReference type="ARBA" id="ARBA00009678"/>
    </source>
</evidence>
<accession>A0A085MWS6</accession>
<dbReference type="InterPro" id="IPR000300">
    <property type="entry name" value="IPPc"/>
</dbReference>
<evidence type="ECO:0000256" key="1">
    <source>
        <dbReference type="ARBA" id="ARBA00001786"/>
    </source>
</evidence>
<dbReference type="Gene3D" id="3.30.70.330">
    <property type="match status" value="1"/>
</dbReference>
<dbReference type="PANTHER" id="PTHR11200">
    <property type="entry name" value="INOSITOL 5-PHOSPHATASE"/>
    <property type="match status" value="1"/>
</dbReference>
<dbReference type="EC" id="3.1.3.36" evidence="4"/>
<organism evidence="7">
    <name type="scientific">Trichuris suis</name>
    <name type="common">pig whipworm</name>
    <dbReference type="NCBI Taxonomy" id="68888"/>
    <lineage>
        <taxon>Eukaryota</taxon>
        <taxon>Metazoa</taxon>
        <taxon>Ecdysozoa</taxon>
        <taxon>Nematoda</taxon>
        <taxon>Enoplea</taxon>
        <taxon>Dorylaimia</taxon>
        <taxon>Trichinellida</taxon>
        <taxon>Trichuridae</taxon>
        <taxon>Trichuris</taxon>
    </lineage>
</organism>
<name>A0A085MWS6_9BILA</name>
<proteinExistence type="inferred from homology"/>
<dbReference type="SUPFAM" id="SSF56219">
    <property type="entry name" value="DNase I-like"/>
    <property type="match status" value="1"/>
</dbReference>
<comment type="similarity">
    <text evidence="3">In the central section; belongs to the inositol 1,4,5-trisphosphate 5-phosphatase family.</text>
</comment>
<dbReference type="Proteomes" id="UP000030758">
    <property type="component" value="Unassembled WGS sequence"/>
</dbReference>
<dbReference type="PANTHER" id="PTHR11200:SF257">
    <property type="entry name" value="PHOSPHOINOSITIDE 5-PHOSPHATASE"/>
    <property type="match status" value="1"/>
</dbReference>
<evidence type="ECO:0000256" key="5">
    <source>
        <dbReference type="ARBA" id="ARBA00022801"/>
    </source>
</evidence>
<dbReference type="InterPro" id="IPR046985">
    <property type="entry name" value="IP5"/>
</dbReference>
<dbReference type="Gene3D" id="3.60.10.10">
    <property type="entry name" value="Endonuclease/exonuclease/phosphatase"/>
    <property type="match status" value="1"/>
</dbReference>
<dbReference type="Pfam" id="PF22669">
    <property type="entry name" value="Exo_endo_phos2"/>
    <property type="match status" value="1"/>
</dbReference>
<dbReference type="InterPro" id="IPR036691">
    <property type="entry name" value="Endo/exonu/phosph_ase_sf"/>
</dbReference>
<reference evidence="7" key="1">
    <citation type="journal article" date="2014" name="Nat. Genet.">
        <title>Genome and transcriptome of the porcine whipworm Trichuris suis.</title>
        <authorList>
            <person name="Jex A.R."/>
            <person name="Nejsum P."/>
            <person name="Schwarz E.M."/>
            <person name="Hu L."/>
            <person name="Young N.D."/>
            <person name="Hall R.S."/>
            <person name="Korhonen P.K."/>
            <person name="Liao S."/>
            <person name="Thamsborg S."/>
            <person name="Xia J."/>
            <person name="Xu P."/>
            <person name="Wang S."/>
            <person name="Scheerlinck J.P."/>
            <person name="Hofmann A."/>
            <person name="Sternberg P.W."/>
            <person name="Wang J."/>
            <person name="Gasser R.B."/>
        </authorList>
    </citation>
    <scope>NUCLEOTIDE SEQUENCE [LARGE SCALE GENOMIC DNA]</scope>
    <source>
        <strain evidence="7">DCEP-RM93F</strain>
    </source>
</reference>
<dbReference type="AlphaFoldDB" id="A0A085MWS6"/>
<dbReference type="GO" id="GO:0098793">
    <property type="term" value="C:presynapse"/>
    <property type="evidence" value="ECO:0007669"/>
    <property type="project" value="GOC"/>
</dbReference>
<evidence type="ECO:0000256" key="4">
    <source>
        <dbReference type="ARBA" id="ARBA00013044"/>
    </source>
</evidence>
<protein>
    <recommendedName>
        <fullName evidence="4">phosphoinositide 5-phosphatase</fullName>
        <ecNumber evidence="4">3.1.3.36</ecNumber>
    </recommendedName>
</protein>
<dbReference type="SMART" id="SM00128">
    <property type="entry name" value="IPPc"/>
    <property type="match status" value="1"/>
</dbReference>
<dbReference type="GO" id="GO:0004439">
    <property type="term" value="F:phosphatidylinositol-4,5-bisphosphate 5-phosphatase activity"/>
    <property type="evidence" value="ECO:0007669"/>
    <property type="project" value="UniProtKB-EC"/>
</dbReference>
<comment type="similarity">
    <text evidence="2">Belongs to the synaptojanin family.</text>
</comment>
<dbReference type="Pfam" id="PF02383">
    <property type="entry name" value="Syja_N"/>
    <property type="match status" value="1"/>
</dbReference>
<comment type="catalytic activity">
    <reaction evidence="1">
        <text>a 1,2-diacyl-sn-glycero-3-phospho-(1D-myo-inositol-4,5-bisphosphate) + H2O = a 1,2-diacyl-sn-glycero-3-phospho-(1D-myo-inositol 4-phosphate) + phosphate</text>
        <dbReference type="Rhea" id="RHEA:22764"/>
        <dbReference type="ChEBI" id="CHEBI:15377"/>
        <dbReference type="ChEBI" id="CHEBI:43474"/>
        <dbReference type="ChEBI" id="CHEBI:58178"/>
        <dbReference type="ChEBI" id="CHEBI:58456"/>
        <dbReference type="EC" id="3.1.3.36"/>
    </reaction>
</comment>
<gene>
    <name evidence="7" type="ORF">M514_04742</name>
</gene>
<sequence length="1001" mass="111398">MRAGRCFAAYLGGPNTPLHSCVILQCSLNKQYVLCFENDAVFSLEFPTWSALKGSCTRLCEAFAFVGVLSLPEDREDCFVHCLILVSNCSLIGQLGRCDAYRISEVFVYPLRSDGSSKPSDPRLLQVQKLLVCGLFLFGWSNSEQTYVDLSVSAQRHFFHPDKGDLRFHWNRTLGCHLERFGINASEWLTPCIGGVVEVKTIYVGVLTAKACLISRISGDRMGTRFNVRGVNDLGHVANFVETEQVIYFGEDVVSYVQTRGSVPLFWDQPGIQVGSHKIKINRSLGCSAAAYSRHIQWLKSLYGDVAIVNLLGSKGDEGILSEAYQSVHSSFATRHSVPFFSFDLHSQAKNGGRSKCLPLLWYQLEGFVSSCGYFHSKGANLLCKQNGVLRINCLDCLDRTNSTQSFIGLKVLDWMLQTIGVADKANICTRFIEVYKSCWVQNGDQCSKLYTGTAAQEGKSKDASISVSRTIQGNLMDKSKQQTINFLLRNSEVRPDLSARANCIVPCRQLNAYPAIIASILENREIYLSESNLTIFCGTWNVNGGQLTSSVVFRKESSLSNWLINLSSSNDGSFDPYDIYAIGLQEMVDLNASNVLSASLTNQNHWREAFLKVLNASGCYVLVELVQLVGICLFVFVRPELIPHVRDVSTGIVKTGFGGTMGNKGGTAVSFTLFSTSLCFLCSHFSAGQSQVQERNDDYDGTWRRLRFPSDMYVFSHDFVFWFGDFNYRVDMAGDDVKKAIELRQWDVLWAADQLTQQRETGNIFVGFDEGPLEFPPTYKYDAFSDSYDTSEKARIPAWTDRVLFWERGLNESGKRRCRILAYNRAELKTSDHRPVGAIFEVAIQKMDMAKFRPALQDIVSGMGPLDAACCVRLSDGSDVTKVLCKIKEKVRELNVQPCCVKCFGDHALFVFGRPGDALAALSMDGVKIESHALTVELKTAHWEQVALVAMEDFLQALNVGTLEQEEIDGATRLRMEASPIILSELAAVPPKRPPPPSIA</sequence>
<evidence type="ECO:0000256" key="2">
    <source>
        <dbReference type="ARBA" id="ARBA00008943"/>
    </source>
</evidence>
<feature type="domain" description="SAC" evidence="6">
    <location>
        <begin position="127"/>
        <end position="453"/>
    </location>
</feature>
<dbReference type="PROSITE" id="PS50275">
    <property type="entry name" value="SAC"/>
    <property type="match status" value="1"/>
</dbReference>
<keyword evidence="5" id="KW-0378">Hydrolase</keyword>
<evidence type="ECO:0000259" key="6">
    <source>
        <dbReference type="PROSITE" id="PS50275"/>
    </source>
</evidence>